<evidence type="ECO:0000313" key="2">
    <source>
        <dbReference type="Proteomes" id="UP001139981"/>
    </source>
</evidence>
<protein>
    <submittedName>
        <fullName evidence="1">Clathrin associated protein complex large subunit</fullName>
    </submittedName>
</protein>
<accession>A0ACC1LYF1</accession>
<dbReference type="EMBL" id="JANBVB010001457">
    <property type="protein sequence ID" value="KAJ2890209.1"/>
    <property type="molecule type" value="Genomic_DNA"/>
</dbReference>
<organism evidence="1 2">
    <name type="scientific">Coemansia aciculifera</name>
    <dbReference type="NCBI Taxonomy" id="417176"/>
    <lineage>
        <taxon>Eukaryota</taxon>
        <taxon>Fungi</taxon>
        <taxon>Fungi incertae sedis</taxon>
        <taxon>Zoopagomycota</taxon>
        <taxon>Kickxellomycotina</taxon>
        <taxon>Kickxellomycetes</taxon>
        <taxon>Kickxellales</taxon>
        <taxon>Kickxellaceae</taxon>
        <taxon>Coemansia</taxon>
    </lineage>
</organism>
<proteinExistence type="predicted"/>
<evidence type="ECO:0000313" key="1">
    <source>
        <dbReference type="EMBL" id="KAJ2890209.1"/>
    </source>
</evidence>
<keyword evidence="2" id="KW-1185">Reference proteome</keyword>
<comment type="caution">
    <text evidence="1">The sequence shown here is derived from an EMBL/GenBank/DDBJ whole genome shotgun (WGS) entry which is preliminary data.</text>
</comment>
<sequence length="245" mass="25885">MPAPEYTDVPYEEYVLNPTAMRMKALTIIKRPAMQPVDVVAGESAAETAARAAAEASKQSVVSDLLNLMDEAPAPPPPQSLSPGGGGSAKLVDALADLLGGVTVTSPTVQQHAVMSPPATTSSVDVAGLDVEYEIFKGHGLRVTLTPSKRDKLPLVVDLLATFYNEGEMAVSELNFLVAVPKSQKLQIQPPSGQHISVGANVTQLVRVSNPTQTAIRLRIKLGFVVGEQKQESMFEFSGLPASVV</sequence>
<reference evidence="1" key="1">
    <citation type="submission" date="2022-07" db="EMBL/GenBank/DDBJ databases">
        <title>Phylogenomic reconstructions and comparative analyses of Kickxellomycotina fungi.</title>
        <authorList>
            <person name="Reynolds N.K."/>
            <person name="Stajich J.E."/>
            <person name="Barry K."/>
            <person name="Grigoriev I.V."/>
            <person name="Crous P."/>
            <person name="Smith M.E."/>
        </authorList>
    </citation>
    <scope>NUCLEOTIDE SEQUENCE</scope>
    <source>
        <strain evidence="1">CBS 190363</strain>
    </source>
</reference>
<gene>
    <name evidence="1" type="primary">APL4_1</name>
    <name evidence="1" type="ORF">IWW38_004259</name>
</gene>
<dbReference type="Proteomes" id="UP001139981">
    <property type="component" value="Unassembled WGS sequence"/>
</dbReference>
<name>A0ACC1LYF1_9FUNG</name>